<keyword evidence="6 10" id="KW-0812">Transmembrane</keyword>
<dbReference type="GO" id="GO:1901207">
    <property type="term" value="P:regulation of heart looping"/>
    <property type="evidence" value="ECO:0007669"/>
    <property type="project" value="Ensembl"/>
</dbReference>
<evidence type="ECO:0000256" key="3">
    <source>
        <dbReference type="ARBA" id="ARBA00004141"/>
    </source>
</evidence>
<comment type="similarity">
    <text evidence="4">Belongs to the TMEM218 family.</text>
</comment>
<evidence type="ECO:0000256" key="4">
    <source>
        <dbReference type="ARBA" id="ARBA00010775"/>
    </source>
</evidence>
<evidence type="ECO:0000256" key="10">
    <source>
        <dbReference type="SAM" id="Phobius"/>
    </source>
</evidence>
<evidence type="ECO:0000256" key="8">
    <source>
        <dbReference type="ARBA" id="ARBA00023136"/>
    </source>
</evidence>
<evidence type="ECO:0000259" key="11">
    <source>
        <dbReference type="Pfam" id="PF25810"/>
    </source>
</evidence>
<dbReference type="FunCoup" id="H3C5T3">
    <property type="interactions" value="315"/>
</dbReference>
<evidence type="ECO:0000256" key="2">
    <source>
        <dbReference type="ARBA" id="ARBA00004138"/>
    </source>
</evidence>
<feature type="transmembrane region" description="Helical" evidence="10">
    <location>
        <begin position="6"/>
        <end position="29"/>
    </location>
</feature>
<dbReference type="GO" id="GO:0039021">
    <property type="term" value="P:pronephric glomerulus development"/>
    <property type="evidence" value="ECO:0007669"/>
    <property type="project" value="Ensembl"/>
</dbReference>
<dbReference type="InterPro" id="IPR026771">
    <property type="entry name" value="Tmem218"/>
</dbReference>
<comment type="function">
    <text evidence="1">May be involved in ciliary biogenesis or function.</text>
</comment>
<dbReference type="GO" id="GO:0090660">
    <property type="term" value="P:cerebrospinal fluid circulation"/>
    <property type="evidence" value="ECO:0007669"/>
    <property type="project" value="Ensembl"/>
</dbReference>
<proteinExistence type="inferred from homology"/>
<name>H3C5T3_TETNG</name>
<reference evidence="12" key="2">
    <citation type="submission" date="2025-08" db="UniProtKB">
        <authorList>
            <consortium name="Ensembl"/>
        </authorList>
    </citation>
    <scope>IDENTIFICATION</scope>
</reference>
<dbReference type="InterPro" id="IPR057973">
    <property type="entry name" value="TMEM218_N"/>
</dbReference>
<dbReference type="AlphaFoldDB" id="H3C5T3"/>
<evidence type="ECO:0000313" key="13">
    <source>
        <dbReference type="Proteomes" id="UP000007303"/>
    </source>
</evidence>
<evidence type="ECO:0000313" key="12">
    <source>
        <dbReference type="Ensembl" id="ENSTNIP00000003603.1"/>
    </source>
</evidence>
<feature type="transmembrane region" description="Helical" evidence="10">
    <location>
        <begin position="36"/>
        <end position="55"/>
    </location>
</feature>
<dbReference type="InParanoid" id="H3C5T3"/>
<dbReference type="GO" id="GO:0005576">
    <property type="term" value="C:extracellular region"/>
    <property type="evidence" value="ECO:0007669"/>
    <property type="project" value="GOC"/>
</dbReference>
<organism evidence="12 13">
    <name type="scientific">Tetraodon nigroviridis</name>
    <name type="common">Spotted green pufferfish</name>
    <name type="synonym">Chelonodon nigroviridis</name>
    <dbReference type="NCBI Taxonomy" id="99883"/>
    <lineage>
        <taxon>Eukaryota</taxon>
        <taxon>Metazoa</taxon>
        <taxon>Chordata</taxon>
        <taxon>Craniata</taxon>
        <taxon>Vertebrata</taxon>
        <taxon>Euteleostomi</taxon>
        <taxon>Actinopterygii</taxon>
        <taxon>Neopterygii</taxon>
        <taxon>Teleostei</taxon>
        <taxon>Neoteleostei</taxon>
        <taxon>Acanthomorphata</taxon>
        <taxon>Eupercaria</taxon>
        <taxon>Tetraodontiformes</taxon>
        <taxon>Tetradontoidea</taxon>
        <taxon>Tetraodontidae</taxon>
        <taxon>Tetraodon</taxon>
    </lineage>
</organism>
<dbReference type="GO" id="GO:0005929">
    <property type="term" value="C:cilium"/>
    <property type="evidence" value="ECO:0007669"/>
    <property type="project" value="UniProtKB-SubCell"/>
</dbReference>
<evidence type="ECO:0000256" key="6">
    <source>
        <dbReference type="ARBA" id="ARBA00022692"/>
    </source>
</evidence>
<reference evidence="13" key="1">
    <citation type="journal article" date="2004" name="Nature">
        <title>Genome duplication in the teleost fish Tetraodon nigroviridis reveals the early vertebrate proto-karyotype.</title>
        <authorList>
            <person name="Jaillon O."/>
            <person name="Aury J.-M."/>
            <person name="Brunet F."/>
            <person name="Petit J.-L."/>
            <person name="Stange-Thomann N."/>
            <person name="Mauceli E."/>
            <person name="Bouneau L."/>
            <person name="Fischer C."/>
            <person name="Ozouf-Costaz C."/>
            <person name="Bernot A."/>
            <person name="Nicaud S."/>
            <person name="Jaffe D."/>
            <person name="Fisher S."/>
            <person name="Lutfalla G."/>
            <person name="Dossat C."/>
            <person name="Segurens B."/>
            <person name="Dasilva C."/>
            <person name="Salanoubat M."/>
            <person name="Levy M."/>
            <person name="Boudet N."/>
            <person name="Castellano S."/>
            <person name="Anthouard V."/>
            <person name="Jubin C."/>
            <person name="Castelli V."/>
            <person name="Katinka M."/>
            <person name="Vacherie B."/>
            <person name="Biemont C."/>
            <person name="Skalli Z."/>
            <person name="Cattolico L."/>
            <person name="Poulain J."/>
            <person name="De Berardinis V."/>
            <person name="Cruaud C."/>
            <person name="Duprat S."/>
            <person name="Brottier P."/>
            <person name="Coutanceau J.-P."/>
            <person name="Gouzy J."/>
            <person name="Parra G."/>
            <person name="Lardier G."/>
            <person name="Chapple C."/>
            <person name="McKernan K.J."/>
            <person name="McEwan P."/>
            <person name="Bosak S."/>
            <person name="Kellis M."/>
            <person name="Volff J.-N."/>
            <person name="Guigo R."/>
            <person name="Zody M.C."/>
            <person name="Mesirov J."/>
            <person name="Lindblad-Toh K."/>
            <person name="Birren B."/>
            <person name="Nusbaum C."/>
            <person name="Kahn D."/>
            <person name="Robinson-Rechavi M."/>
            <person name="Laudet V."/>
            <person name="Schachter V."/>
            <person name="Quetier F."/>
            <person name="Saurin W."/>
            <person name="Scarpelli C."/>
            <person name="Wincker P."/>
            <person name="Lander E.S."/>
            <person name="Weissenbach J."/>
            <person name="Roest Crollius H."/>
        </authorList>
    </citation>
    <scope>NUCLEOTIDE SEQUENCE [LARGE SCALE GENOMIC DNA]</scope>
</reference>
<reference evidence="12" key="3">
    <citation type="submission" date="2025-09" db="UniProtKB">
        <authorList>
            <consortium name="Ensembl"/>
        </authorList>
    </citation>
    <scope>IDENTIFICATION</scope>
</reference>
<comment type="subcellular location">
    <subcellularLocation>
        <location evidence="2">Cell projection</location>
        <location evidence="2">Cilium</location>
    </subcellularLocation>
    <subcellularLocation>
        <location evidence="3">Membrane</location>
        <topology evidence="3">Multi-pass membrane protein</topology>
    </subcellularLocation>
</comment>
<evidence type="ECO:0000256" key="5">
    <source>
        <dbReference type="ARBA" id="ARBA00015054"/>
    </source>
</evidence>
<dbReference type="HOGENOM" id="CLU_169774_0_0_1"/>
<dbReference type="STRING" id="99883.ENSTNIP00000003603"/>
<keyword evidence="13" id="KW-1185">Reference proteome</keyword>
<accession>H3C5T3</accession>
<dbReference type="Proteomes" id="UP000007303">
    <property type="component" value="Unassembled WGS sequence"/>
</dbReference>
<dbReference type="Ensembl" id="ENSTNIT00000003446.1">
    <property type="protein sequence ID" value="ENSTNIP00000003603.1"/>
    <property type="gene ID" value="ENSTNIG00000000479.1"/>
</dbReference>
<dbReference type="GeneTree" id="ENSGT00390000016247"/>
<evidence type="ECO:0000256" key="9">
    <source>
        <dbReference type="ARBA" id="ARBA00023273"/>
    </source>
</evidence>
<dbReference type="PANTHER" id="PTHR31622">
    <property type="entry name" value="TRANSMEMBRANE PROTEIN 218"/>
    <property type="match status" value="1"/>
</dbReference>
<keyword evidence="7 10" id="KW-1133">Transmembrane helix</keyword>
<keyword evidence="8 10" id="KW-0472">Membrane</keyword>
<protein>
    <recommendedName>
        <fullName evidence="5">Transmembrane protein 218</fullName>
    </recommendedName>
</protein>
<keyword evidence="9" id="KW-0966">Cell projection</keyword>
<sequence length="113" mass="12344">MSALQVGTGVIVIAVVWIASLVLGILLLRASGSTKFGVIPVFFLALTITLVLVFFPRSSETSPPFKEVEIVDSMFIGRYVLLALVSVVFLVAVFLLLPFHFMEPVYAKAIRSQ</sequence>
<evidence type="ECO:0000256" key="1">
    <source>
        <dbReference type="ARBA" id="ARBA00003173"/>
    </source>
</evidence>
<dbReference type="GO" id="GO:0016020">
    <property type="term" value="C:membrane"/>
    <property type="evidence" value="ECO:0007669"/>
    <property type="project" value="UniProtKB-SubCell"/>
</dbReference>
<dbReference type="Pfam" id="PF25810">
    <property type="entry name" value="TMEM218_N"/>
    <property type="match status" value="1"/>
</dbReference>
<dbReference type="PANTHER" id="PTHR31622:SF1">
    <property type="entry name" value="TRANSMEMBRANE PROTEIN 218"/>
    <property type="match status" value="1"/>
</dbReference>
<feature type="transmembrane region" description="Helical" evidence="10">
    <location>
        <begin position="75"/>
        <end position="101"/>
    </location>
</feature>
<feature type="domain" description="Transmembrane protein 218 N-terminal" evidence="11">
    <location>
        <begin position="4"/>
        <end position="57"/>
    </location>
</feature>
<dbReference type="OMA" id="PATEMKI"/>
<evidence type="ECO:0000256" key="7">
    <source>
        <dbReference type="ARBA" id="ARBA00022989"/>
    </source>
</evidence>